<dbReference type="PANTHER" id="PTHR34523">
    <property type="entry name" value="COILED-COIL DOMAIN-CONTAINING PROTEIN 138"/>
    <property type="match status" value="1"/>
</dbReference>
<feature type="coiled-coil region" evidence="1">
    <location>
        <begin position="248"/>
        <end position="324"/>
    </location>
</feature>
<dbReference type="Gene3D" id="1.20.5.340">
    <property type="match status" value="1"/>
</dbReference>
<dbReference type="AlphaFoldDB" id="A0A8B8ZAW6"/>
<feature type="compositionally biased region" description="Polar residues" evidence="2">
    <location>
        <begin position="138"/>
        <end position="174"/>
    </location>
</feature>
<name>A0A8B8ZAW6_BALMU</name>
<evidence type="ECO:0000313" key="6">
    <source>
        <dbReference type="RefSeq" id="XP_036729350.1"/>
    </source>
</evidence>
<proteinExistence type="predicted"/>
<feature type="region of interest" description="Disordered" evidence="2">
    <location>
        <begin position="21"/>
        <end position="92"/>
    </location>
</feature>
<evidence type="ECO:0000259" key="3">
    <source>
        <dbReference type="Pfam" id="PF21035"/>
    </source>
</evidence>
<keyword evidence="1" id="KW-0175">Coiled coil</keyword>
<gene>
    <name evidence="6" type="primary">CCDC138</name>
</gene>
<dbReference type="Pfam" id="PF21037">
    <property type="entry name" value="CCDC138_cc"/>
    <property type="match status" value="1"/>
</dbReference>
<dbReference type="InterPro" id="IPR048751">
    <property type="entry name" value="CCDC138_CC"/>
</dbReference>
<keyword evidence="5" id="KW-1185">Reference proteome</keyword>
<dbReference type="PANTHER" id="PTHR34523:SF1">
    <property type="entry name" value="COILED-COIL DOMAIN-CONTAINING PROTEIN 138"/>
    <property type="match status" value="1"/>
</dbReference>
<evidence type="ECO:0000259" key="4">
    <source>
        <dbReference type="Pfam" id="PF21037"/>
    </source>
</evidence>
<dbReference type="Proteomes" id="UP000694857">
    <property type="component" value="Chromosome 13"/>
</dbReference>
<dbReference type="InterPro" id="IPR038798">
    <property type="entry name" value="CCDC138"/>
</dbReference>
<accession>A0A8B8ZAW6</accession>
<dbReference type="InterPro" id="IPR048750">
    <property type="entry name" value="CCDC138_C"/>
</dbReference>
<dbReference type="CTD" id="165055"/>
<dbReference type="Pfam" id="PF21035">
    <property type="entry name" value="CCDC138_C"/>
    <property type="match status" value="1"/>
</dbReference>
<feature type="compositionally biased region" description="Basic and acidic residues" evidence="2">
    <location>
        <begin position="32"/>
        <end position="41"/>
    </location>
</feature>
<evidence type="ECO:0000256" key="1">
    <source>
        <dbReference type="SAM" id="Coils"/>
    </source>
</evidence>
<dbReference type="RefSeq" id="XP_036729350.1">
    <property type="nucleotide sequence ID" value="XM_036873455.1"/>
</dbReference>
<evidence type="ECO:0000256" key="2">
    <source>
        <dbReference type="SAM" id="MobiDB-lite"/>
    </source>
</evidence>
<reference evidence="6" key="1">
    <citation type="submission" date="2025-08" db="UniProtKB">
        <authorList>
            <consortium name="RefSeq"/>
        </authorList>
    </citation>
    <scope>IDENTIFICATION</scope>
    <source>
        <tissue evidence="6">Epidermis and Blubber</tissue>
    </source>
</reference>
<sequence length="575" mass="65365">MELRVVKPPGQDLMVERLKSRYGVGGGCPSEPGRRRPDVAERRRRPPRTPEDFGFYSRGDEAGPSLRCYSDERRRGPASPRGALKRGTVSWQDDELDSFQDLKQRETEEEFAGNDHRVSTSEINKQSFKEINKAVAGPTNSASDSRNWTDCCSDASDSPSKRVSSPASRASNRQGVLPRQVSQIYDELLQIYQKLQCETAAQQEFAEELQKRERFLAEREELLFRHESALNKIKGVREEVLTRFQILKEQHDAEVEHLTEVLKERNKESRRLRSSFDALKELNDSLKKQLNEVSEENRKLEVQAKRVQARLDNLQRKYEFMTIQRLKGNPHAAHEAKSLKQEKVPVSKPYKHSTMTSTLRRLGEDIFKGVVTKGLQDNSFEHSVESKPKTAAFFKSSSLPLRFLSTLIVLKTVTQADHLAQAFDSLCLDLKADEGKNLFLECQAVPVVLSHLKVSSKGLLSSAIDSLLQMTVESRFLQPFLEVCSCSLFFRTCSVLLRGPKLDLHILEKLSIILQKLSKIKSNKKLFELFTVHLMLQEIQRTTHPEHAFLCINLNSTLFNLGLTKCNSLAASANP</sequence>
<feature type="domain" description="Coiled-coil" evidence="3">
    <location>
        <begin position="350"/>
        <end position="561"/>
    </location>
</feature>
<protein>
    <submittedName>
        <fullName evidence="6">Coiled-coil domain-containing protein 138 isoform X13</fullName>
    </submittedName>
</protein>
<feature type="domain" description="Coiled-coil-domain-containing protein 138 coiled-coil" evidence="4">
    <location>
        <begin position="267"/>
        <end position="325"/>
    </location>
</feature>
<dbReference type="GeneID" id="118906128"/>
<organism evidence="5 6">
    <name type="scientific">Balaenoptera musculus</name>
    <name type="common">Blue whale</name>
    <dbReference type="NCBI Taxonomy" id="9771"/>
    <lineage>
        <taxon>Eukaryota</taxon>
        <taxon>Metazoa</taxon>
        <taxon>Chordata</taxon>
        <taxon>Craniata</taxon>
        <taxon>Vertebrata</taxon>
        <taxon>Euteleostomi</taxon>
        <taxon>Mammalia</taxon>
        <taxon>Eutheria</taxon>
        <taxon>Laurasiatheria</taxon>
        <taxon>Artiodactyla</taxon>
        <taxon>Whippomorpha</taxon>
        <taxon>Cetacea</taxon>
        <taxon>Mysticeti</taxon>
        <taxon>Balaenopteridae</taxon>
        <taxon>Balaenoptera</taxon>
    </lineage>
</organism>
<feature type="region of interest" description="Disordered" evidence="2">
    <location>
        <begin position="106"/>
        <end position="125"/>
    </location>
</feature>
<feature type="region of interest" description="Disordered" evidence="2">
    <location>
        <begin position="135"/>
        <end position="176"/>
    </location>
</feature>
<evidence type="ECO:0000313" key="5">
    <source>
        <dbReference type="Proteomes" id="UP000694857"/>
    </source>
</evidence>